<dbReference type="InterPro" id="IPR007197">
    <property type="entry name" value="rSAM"/>
</dbReference>
<dbReference type="InterPro" id="IPR023885">
    <property type="entry name" value="4Fe4S-binding_SPASM_dom"/>
</dbReference>
<evidence type="ECO:0000259" key="5">
    <source>
        <dbReference type="PROSITE" id="PS51918"/>
    </source>
</evidence>
<dbReference type="SFLD" id="SFLDS00029">
    <property type="entry name" value="Radical_SAM"/>
    <property type="match status" value="1"/>
</dbReference>
<dbReference type="GO" id="GO:0046872">
    <property type="term" value="F:metal ion binding"/>
    <property type="evidence" value="ECO:0007669"/>
    <property type="project" value="UniProtKB-KW"/>
</dbReference>
<dbReference type="InterPro" id="IPR013785">
    <property type="entry name" value="Aldolase_TIM"/>
</dbReference>
<evidence type="ECO:0000313" key="6">
    <source>
        <dbReference type="EMBL" id="SYX87461.1"/>
    </source>
</evidence>
<dbReference type="Proteomes" id="UP000304148">
    <property type="component" value="Chromosome"/>
</dbReference>
<proteinExistence type="predicted"/>
<keyword evidence="2" id="KW-0479">Metal-binding</keyword>
<protein>
    <recommendedName>
        <fullName evidence="5">Radical SAM core domain-containing protein</fullName>
    </recommendedName>
</protein>
<organism evidence="6 7">
    <name type="scientific">Paenibacillus alvei</name>
    <name type="common">Bacillus alvei</name>
    <dbReference type="NCBI Taxonomy" id="44250"/>
    <lineage>
        <taxon>Bacteria</taxon>
        <taxon>Bacillati</taxon>
        <taxon>Bacillota</taxon>
        <taxon>Bacilli</taxon>
        <taxon>Bacillales</taxon>
        <taxon>Paenibacillaceae</taxon>
        <taxon>Paenibacillus</taxon>
    </lineage>
</organism>
<dbReference type="GO" id="GO:0003824">
    <property type="term" value="F:catalytic activity"/>
    <property type="evidence" value="ECO:0007669"/>
    <property type="project" value="InterPro"/>
</dbReference>
<dbReference type="RefSeq" id="WP_172619638.1">
    <property type="nucleotide sequence ID" value="NZ_LS992241.1"/>
</dbReference>
<dbReference type="Pfam" id="PF04055">
    <property type="entry name" value="Radical_SAM"/>
    <property type="match status" value="1"/>
</dbReference>
<dbReference type="InterPro" id="IPR050377">
    <property type="entry name" value="Radical_SAM_PqqE_MftC-like"/>
</dbReference>
<sequence>MAVTTMNHIHFNKNFRVLQKGEQVILGNIFNGLWVKCPDYVFDFLMGCVKKHYTDEAILRECLDVETSTYMKNLIDTLSKIDVLQPSGNKEISEGEIDCVTIELTTGCNLRCSHCCVDCGEIPREDMAFEEIKHVIHWSEEHKVSSIALTGGEIFIRKDIFKIIHEIKQNFSGKVELLTNGTLIKRSMIPELVKLVDSISLSLDGYDEQSTSEIRGPGVFQKVMDTISQLKQHGFHRISLSMVLMKGTTEHANTFRELCSSIGVEPVLRVFSPEGRADSNYSLLSPQYRNLQLKPDRNYDWANIQDKASFKCICNQTSKMFVCANGDIYSCFLTKKPNNMLGTIKELLSNNLNSVQLMPLVDSVEQCQNCDVRYFCASACPGHDSSIFLNEEYRREMCGYAYPYYNQVVWQ</sequence>
<dbReference type="EMBL" id="LS992241">
    <property type="protein sequence ID" value="SYX87461.1"/>
    <property type="molecule type" value="Genomic_DNA"/>
</dbReference>
<keyword evidence="4" id="KW-0411">Iron-sulfur</keyword>
<keyword evidence="1" id="KW-0949">S-adenosyl-L-methionine</keyword>
<dbReference type="PROSITE" id="PS51918">
    <property type="entry name" value="RADICAL_SAM"/>
    <property type="match status" value="1"/>
</dbReference>
<dbReference type="SUPFAM" id="SSF102114">
    <property type="entry name" value="Radical SAM enzymes"/>
    <property type="match status" value="1"/>
</dbReference>
<evidence type="ECO:0000256" key="4">
    <source>
        <dbReference type="ARBA" id="ARBA00023014"/>
    </source>
</evidence>
<dbReference type="NCBIfam" id="TIGR04085">
    <property type="entry name" value="rSAM_more_4Fe4S"/>
    <property type="match status" value="1"/>
</dbReference>
<evidence type="ECO:0000256" key="1">
    <source>
        <dbReference type="ARBA" id="ARBA00022691"/>
    </source>
</evidence>
<dbReference type="Gene3D" id="3.20.20.70">
    <property type="entry name" value="Aldolase class I"/>
    <property type="match status" value="1"/>
</dbReference>
<dbReference type="SFLD" id="SFLDG01067">
    <property type="entry name" value="SPASM/twitch_domain_containing"/>
    <property type="match status" value="1"/>
</dbReference>
<dbReference type="GO" id="GO:0051536">
    <property type="term" value="F:iron-sulfur cluster binding"/>
    <property type="evidence" value="ECO:0007669"/>
    <property type="project" value="UniProtKB-KW"/>
</dbReference>
<keyword evidence="3" id="KW-0408">Iron</keyword>
<accession>A0A383RLB4</accession>
<name>A0A383RLB4_PAEAL</name>
<dbReference type="PANTHER" id="PTHR11228:SF7">
    <property type="entry name" value="PQQA PEPTIDE CYCLASE"/>
    <property type="match status" value="1"/>
</dbReference>
<dbReference type="AlphaFoldDB" id="A0A383RLB4"/>
<dbReference type="CDD" id="cd01335">
    <property type="entry name" value="Radical_SAM"/>
    <property type="match status" value="1"/>
</dbReference>
<dbReference type="SFLD" id="SFLDG01386">
    <property type="entry name" value="main_SPASM_domain-containing"/>
    <property type="match status" value="1"/>
</dbReference>
<dbReference type="PANTHER" id="PTHR11228">
    <property type="entry name" value="RADICAL SAM DOMAIN PROTEIN"/>
    <property type="match status" value="1"/>
</dbReference>
<feature type="domain" description="Radical SAM core" evidence="5">
    <location>
        <begin position="94"/>
        <end position="311"/>
    </location>
</feature>
<gene>
    <name evidence="6" type="ORF">PBLR_15891</name>
</gene>
<dbReference type="InterPro" id="IPR058240">
    <property type="entry name" value="rSAM_sf"/>
</dbReference>
<reference evidence="7" key="1">
    <citation type="submission" date="2018-08" db="EMBL/GenBank/DDBJ databases">
        <authorList>
            <person name="Chevrot R."/>
        </authorList>
    </citation>
    <scope>NUCLEOTIDE SEQUENCE [LARGE SCALE GENOMIC DNA]</scope>
</reference>
<evidence type="ECO:0000256" key="3">
    <source>
        <dbReference type="ARBA" id="ARBA00023004"/>
    </source>
</evidence>
<evidence type="ECO:0000256" key="2">
    <source>
        <dbReference type="ARBA" id="ARBA00022723"/>
    </source>
</evidence>
<evidence type="ECO:0000313" key="7">
    <source>
        <dbReference type="Proteomes" id="UP000304148"/>
    </source>
</evidence>